<evidence type="ECO:0000256" key="6">
    <source>
        <dbReference type="SAM" id="Phobius"/>
    </source>
</evidence>
<comment type="subcellular location">
    <subcellularLocation>
        <location evidence="1">Cell membrane</location>
        <topology evidence="1">Multi-pass membrane protein</topology>
    </subcellularLocation>
</comment>
<keyword evidence="3 6" id="KW-0812">Transmembrane</keyword>
<keyword evidence="4 6" id="KW-1133">Transmembrane helix</keyword>
<comment type="caution">
    <text evidence="8">The sequence shown here is derived from an EMBL/GenBank/DDBJ whole genome shotgun (WGS) entry which is preliminary data.</text>
</comment>
<dbReference type="Proteomes" id="UP000003704">
    <property type="component" value="Unassembled WGS sequence"/>
</dbReference>
<proteinExistence type="predicted"/>
<feature type="transmembrane region" description="Helical" evidence="6">
    <location>
        <begin position="243"/>
        <end position="261"/>
    </location>
</feature>
<feature type="transmembrane region" description="Helical" evidence="6">
    <location>
        <begin position="6"/>
        <end position="24"/>
    </location>
</feature>
<keyword evidence="9" id="KW-1185">Reference proteome</keyword>
<evidence type="ECO:0000313" key="9">
    <source>
        <dbReference type="Proteomes" id="UP000003704"/>
    </source>
</evidence>
<evidence type="ECO:0000313" key="8">
    <source>
        <dbReference type="EMBL" id="EIT69212.1"/>
    </source>
</evidence>
<keyword evidence="2" id="KW-1003">Cell membrane</keyword>
<feature type="transmembrane region" description="Helical" evidence="6">
    <location>
        <begin position="276"/>
        <end position="295"/>
    </location>
</feature>
<dbReference type="Pfam" id="PF00482">
    <property type="entry name" value="T2SSF"/>
    <property type="match status" value="1"/>
</dbReference>
<feature type="transmembrane region" description="Helical" evidence="6">
    <location>
        <begin position="102"/>
        <end position="121"/>
    </location>
</feature>
<gene>
    <name evidence="8" type="ORF">WQQ_27940</name>
</gene>
<dbReference type="EMBL" id="AKGD01000002">
    <property type="protein sequence ID" value="EIT69212.1"/>
    <property type="molecule type" value="Genomic_DNA"/>
</dbReference>
<sequence>MTWILVLLSLCTAGIAIGLFFYANRQERAEDVQMRLRAGDEAIAVAAQAERKKIDNAIVRWGCHLLWRSGFDVRPSSVVLMMVIAIALMPLAILAADWIGGLLIIFGVAMIVSVVLSTLAARRRAKIVSQLPAYLEAVIRVLAAGNTLEEALGSAAKEAIEPSRSVFLSVSRQVRLGAPVDVVLAEAADIHQIKDLRVIALAANINRRYGGTLRNVFRSLIQAIRMRESAARELRALTAETRFSALVLAAIPMGLSVFLFWRNRGFYADMLATTSGTYTLIFAAALQVAGVLVIWRMMKSTQENG</sequence>
<keyword evidence="5 6" id="KW-0472">Membrane</keyword>
<evidence type="ECO:0000256" key="4">
    <source>
        <dbReference type="ARBA" id="ARBA00022989"/>
    </source>
</evidence>
<dbReference type="PANTHER" id="PTHR35007">
    <property type="entry name" value="INTEGRAL MEMBRANE PROTEIN-RELATED"/>
    <property type="match status" value="1"/>
</dbReference>
<evidence type="ECO:0000256" key="2">
    <source>
        <dbReference type="ARBA" id="ARBA00022475"/>
    </source>
</evidence>
<accession>I7ZC16</accession>
<dbReference type="GO" id="GO:0005886">
    <property type="term" value="C:plasma membrane"/>
    <property type="evidence" value="ECO:0007669"/>
    <property type="project" value="UniProtKB-SubCell"/>
</dbReference>
<evidence type="ECO:0000256" key="3">
    <source>
        <dbReference type="ARBA" id="ARBA00022692"/>
    </source>
</evidence>
<evidence type="ECO:0000256" key="5">
    <source>
        <dbReference type="ARBA" id="ARBA00023136"/>
    </source>
</evidence>
<feature type="transmembrane region" description="Helical" evidence="6">
    <location>
        <begin position="78"/>
        <end position="96"/>
    </location>
</feature>
<dbReference type="PANTHER" id="PTHR35007:SF1">
    <property type="entry name" value="PILUS ASSEMBLY PROTEIN"/>
    <property type="match status" value="1"/>
</dbReference>
<reference evidence="8 9" key="1">
    <citation type="journal article" date="2012" name="J. Bacteriol.">
        <title>Genome Sequence of n-Alkane-Degrading Hydrocarboniphaga effusa Strain AP103T (ATCC BAA-332T).</title>
        <authorList>
            <person name="Chang H.K."/>
            <person name="Zylstra G.J."/>
            <person name="Chae J.C."/>
        </authorList>
    </citation>
    <scope>NUCLEOTIDE SEQUENCE [LARGE SCALE GENOMIC DNA]</scope>
    <source>
        <strain evidence="8 9">AP103</strain>
    </source>
</reference>
<dbReference type="OrthoDB" id="597333at2"/>
<dbReference type="AlphaFoldDB" id="I7ZC16"/>
<organism evidence="8 9">
    <name type="scientific">Hydrocarboniphaga effusa AP103</name>
    <dbReference type="NCBI Taxonomy" id="1172194"/>
    <lineage>
        <taxon>Bacteria</taxon>
        <taxon>Pseudomonadati</taxon>
        <taxon>Pseudomonadota</taxon>
        <taxon>Gammaproteobacteria</taxon>
        <taxon>Nevskiales</taxon>
        <taxon>Nevskiaceae</taxon>
        <taxon>Hydrocarboniphaga</taxon>
    </lineage>
</organism>
<name>I7ZC16_9GAMM</name>
<dbReference type="RefSeq" id="WP_007185735.1">
    <property type="nucleotide sequence ID" value="NZ_AKGD01000002.1"/>
</dbReference>
<evidence type="ECO:0000256" key="1">
    <source>
        <dbReference type="ARBA" id="ARBA00004651"/>
    </source>
</evidence>
<dbReference type="InterPro" id="IPR018076">
    <property type="entry name" value="T2SS_GspF_dom"/>
</dbReference>
<dbReference type="STRING" id="1172194.WQQ_27940"/>
<evidence type="ECO:0000259" key="7">
    <source>
        <dbReference type="Pfam" id="PF00482"/>
    </source>
</evidence>
<protein>
    <recommendedName>
        <fullName evidence="7">Type II secretion system protein GspF domain-containing protein</fullName>
    </recommendedName>
</protein>
<feature type="domain" description="Type II secretion system protein GspF" evidence="7">
    <location>
        <begin position="135"/>
        <end position="259"/>
    </location>
</feature>